<reference evidence="3" key="2">
    <citation type="submission" date="2020-09" db="EMBL/GenBank/DDBJ databases">
        <authorList>
            <person name="Sun Q."/>
            <person name="Zhou Y."/>
        </authorList>
    </citation>
    <scope>NUCLEOTIDE SEQUENCE</scope>
    <source>
        <strain evidence="3">CGMCC 1.6333</strain>
    </source>
</reference>
<organism evidence="3 4">
    <name type="scientific">Paraliobacillus quinghaiensis</name>
    <dbReference type="NCBI Taxonomy" id="470815"/>
    <lineage>
        <taxon>Bacteria</taxon>
        <taxon>Bacillati</taxon>
        <taxon>Bacillota</taxon>
        <taxon>Bacilli</taxon>
        <taxon>Bacillales</taxon>
        <taxon>Bacillaceae</taxon>
        <taxon>Paraliobacillus</taxon>
    </lineage>
</organism>
<dbReference type="InterPro" id="IPR029787">
    <property type="entry name" value="Nucleotide_cyclase"/>
</dbReference>
<dbReference type="RefSeq" id="WP_117155951.1">
    <property type="nucleotide sequence ID" value="NZ_BMLG01000016.1"/>
</dbReference>
<feature type="transmembrane region" description="Helical" evidence="1">
    <location>
        <begin position="21"/>
        <end position="41"/>
    </location>
</feature>
<accession>A0A917TTF7</accession>
<evidence type="ECO:0000313" key="4">
    <source>
        <dbReference type="Proteomes" id="UP000618460"/>
    </source>
</evidence>
<dbReference type="SUPFAM" id="SSF55073">
    <property type="entry name" value="Nucleotide cyclase"/>
    <property type="match status" value="1"/>
</dbReference>
<dbReference type="Pfam" id="PF00990">
    <property type="entry name" value="GGDEF"/>
    <property type="match status" value="1"/>
</dbReference>
<comment type="caution">
    <text evidence="3">The sequence shown here is derived from an EMBL/GenBank/DDBJ whole genome shotgun (WGS) entry which is preliminary data.</text>
</comment>
<keyword evidence="1" id="KW-1133">Transmembrane helix</keyword>
<gene>
    <name evidence="3" type="ORF">GCM10011351_24480</name>
</gene>
<dbReference type="GO" id="GO:0052621">
    <property type="term" value="F:diguanylate cyclase activity"/>
    <property type="evidence" value="ECO:0007669"/>
    <property type="project" value="TreeGrafter"/>
</dbReference>
<dbReference type="EMBL" id="BMLG01000016">
    <property type="protein sequence ID" value="GGM37369.1"/>
    <property type="molecule type" value="Genomic_DNA"/>
</dbReference>
<dbReference type="Gene3D" id="3.30.70.270">
    <property type="match status" value="1"/>
</dbReference>
<name>A0A917TTF7_9BACI</name>
<dbReference type="InterPro" id="IPR050469">
    <property type="entry name" value="Diguanylate_Cyclase"/>
</dbReference>
<evidence type="ECO:0000313" key="3">
    <source>
        <dbReference type="EMBL" id="GGM37369.1"/>
    </source>
</evidence>
<dbReference type="PANTHER" id="PTHR45138">
    <property type="entry name" value="REGULATORY COMPONENTS OF SENSORY TRANSDUCTION SYSTEM"/>
    <property type="match status" value="1"/>
</dbReference>
<dbReference type="SMART" id="SM00267">
    <property type="entry name" value="GGDEF"/>
    <property type="match status" value="1"/>
</dbReference>
<proteinExistence type="predicted"/>
<keyword evidence="1" id="KW-0812">Transmembrane</keyword>
<dbReference type="InterPro" id="IPR043128">
    <property type="entry name" value="Rev_trsase/Diguanyl_cyclase"/>
</dbReference>
<sequence>MNTRIKNTTSTVVKKNLSNKWFIISVGVTIFLMLLLVWSTVHSSRTLNFFENKSLVLENNSGKILLYTNELEMAVRMAAATGDLRWQDSYNDTIPHLNNVINNISELINLKEVTTKTNELKMHLGEISAIEEQTFKLISHGEQDEAFKLVSGWAYTKTQLELSQTTQELTTIMHNYTSKKIAFEETLTSILLFSVFISLIVLILSWYISIKNWRMSFLKIQEKEDEITYLSYHDSLTGLYNRRYFEKELRRLNIKRRLPLTIIICDANNLKELNDTLGHNVGDELLIEIANILESVVHDKGIVSRWGGDEFGIILPNTDAKVAKKKIKLINEMCSKSQIKPEKPSISIGFAVKTDRKHDIKRTFTIAETRMYKKKIALKRQRKQLD</sequence>
<keyword evidence="4" id="KW-1185">Reference proteome</keyword>
<feature type="domain" description="GGDEF" evidence="2">
    <location>
        <begin position="258"/>
        <end position="386"/>
    </location>
</feature>
<dbReference type="PANTHER" id="PTHR45138:SF9">
    <property type="entry name" value="DIGUANYLATE CYCLASE DGCM-RELATED"/>
    <property type="match status" value="1"/>
</dbReference>
<dbReference type="OrthoDB" id="9759607at2"/>
<reference evidence="3" key="1">
    <citation type="journal article" date="2014" name="Int. J. Syst. Evol. Microbiol.">
        <title>Complete genome sequence of Corynebacterium casei LMG S-19264T (=DSM 44701T), isolated from a smear-ripened cheese.</title>
        <authorList>
            <consortium name="US DOE Joint Genome Institute (JGI-PGF)"/>
            <person name="Walter F."/>
            <person name="Albersmeier A."/>
            <person name="Kalinowski J."/>
            <person name="Ruckert C."/>
        </authorList>
    </citation>
    <scope>NUCLEOTIDE SEQUENCE</scope>
    <source>
        <strain evidence="3">CGMCC 1.6333</strain>
    </source>
</reference>
<dbReference type="InterPro" id="IPR000160">
    <property type="entry name" value="GGDEF_dom"/>
</dbReference>
<evidence type="ECO:0000259" key="2">
    <source>
        <dbReference type="PROSITE" id="PS50887"/>
    </source>
</evidence>
<dbReference type="Proteomes" id="UP000618460">
    <property type="component" value="Unassembled WGS sequence"/>
</dbReference>
<dbReference type="CDD" id="cd01949">
    <property type="entry name" value="GGDEF"/>
    <property type="match status" value="1"/>
</dbReference>
<feature type="transmembrane region" description="Helical" evidence="1">
    <location>
        <begin position="190"/>
        <end position="210"/>
    </location>
</feature>
<dbReference type="NCBIfam" id="TIGR00254">
    <property type="entry name" value="GGDEF"/>
    <property type="match status" value="1"/>
</dbReference>
<dbReference type="PROSITE" id="PS50887">
    <property type="entry name" value="GGDEF"/>
    <property type="match status" value="1"/>
</dbReference>
<protein>
    <recommendedName>
        <fullName evidence="2">GGDEF domain-containing protein</fullName>
    </recommendedName>
</protein>
<keyword evidence="1" id="KW-0472">Membrane</keyword>
<evidence type="ECO:0000256" key="1">
    <source>
        <dbReference type="SAM" id="Phobius"/>
    </source>
</evidence>
<dbReference type="AlphaFoldDB" id="A0A917TTF7"/>